<dbReference type="Gene3D" id="1.10.10.10">
    <property type="entry name" value="Winged helix-like DNA-binding domain superfamily/Winged helix DNA-binding domain"/>
    <property type="match status" value="1"/>
</dbReference>
<keyword evidence="2" id="KW-0805">Transcription regulation</keyword>
<dbReference type="SUPFAM" id="SSF46785">
    <property type="entry name" value="Winged helix' DNA-binding domain"/>
    <property type="match status" value="1"/>
</dbReference>
<evidence type="ECO:0000313" key="10">
    <source>
        <dbReference type="Proteomes" id="UP000249577"/>
    </source>
</evidence>
<dbReference type="Pfam" id="PF00126">
    <property type="entry name" value="HTH_1"/>
    <property type="match status" value="1"/>
</dbReference>
<evidence type="ECO:0000259" key="8">
    <source>
        <dbReference type="PROSITE" id="PS50931"/>
    </source>
</evidence>
<proteinExistence type="inferred from homology"/>
<dbReference type="EMBL" id="QFPN01000009">
    <property type="protein sequence ID" value="PZQ12397.1"/>
    <property type="molecule type" value="Genomic_DNA"/>
</dbReference>
<dbReference type="Proteomes" id="UP000249577">
    <property type="component" value="Unassembled WGS sequence"/>
</dbReference>
<dbReference type="InterPro" id="IPR005119">
    <property type="entry name" value="LysR_subst-bd"/>
</dbReference>
<dbReference type="GO" id="GO:0000976">
    <property type="term" value="F:transcription cis-regulatory region binding"/>
    <property type="evidence" value="ECO:0007669"/>
    <property type="project" value="TreeGrafter"/>
</dbReference>
<evidence type="ECO:0000256" key="2">
    <source>
        <dbReference type="ARBA" id="ARBA00023015"/>
    </source>
</evidence>
<evidence type="ECO:0000256" key="3">
    <source>
        <dbReference type="ARBA" id="ARBA00023125"/>
    </source>
</evidence>
<comment type="similarity">
    <text evidence="1">Belongs to the LysR transcriptional regulatory family.</text>
</comment>
<evidence type="ECO:0000256" key="6">
    <source>
        <dbReference type="ARBA" id="ARBA00043141"/>
    </source>
</evidence>
<comment type="caution">
    <text evidence="9">The sequence shown here is derived from an EMBL/GenBank/DDBJ whole genome shotgun (WGS) entry which is preliminary data.</text>
</comment>
<evidence type="ECO:0000256" key="4">
    <source>
        <dbReference type="ARBA" id="ARBA00023163"/>
    </source>
</evidence>
<protein>
    <recommendedName>
        <fullName evidence="5">HTH-type transcriptional regulator CbbR</fullName>
    </recommendedName>
    <alternativeName>
        <fullName evidence="6">RuBisCO operon transcriptional regulator</fullName>
    </alternativeName>
</protein>
<accession>A0A2W5LYD3</accession>
<dbReference type="PANTHER" id="PTHR30126:SF5">
    <property type="entry name" value="HTH-TYPE TRANSCRIPTIONAL ACTIVATOR CMPR"/>
    <property type="match status" value="1"/>
</dbReference>
<feature type="compositionally biased region" description="Polar residues" evidence="7">
    <location>
        <begin position="327"/>
        <end position="342"/>
    </location>
</feature>
<dbReference type="InterPro" id="IPR036388">
    <property type="entry name" value="WH-like_DNA-bd_sf"/>
</dbReference>
<dbReference type="InterPro" id="IPR000847">
    <property type="entry name" value="LysR_HTH_N"/>
</dbReference>
<reference evidence="9 10" key="1">
    <citation type="submission" date="2017-08" db="EMBL/GenBank/DDBJ databases">
        <title>Infants hospitalized years apart are colonized by the same room-sourced microbial strains.</title>
        <authorList>
            <person name="Brooks B."/>
            <person name="Olm M.R."/>
            <person name="Firek B.A."/>
            <person name="Baker R."/>
            <person name="Thomas B.C."/>
            <person name="Morowitz M.J."/>
            <person name="Banfield J.F."/>
        </authorList>
    </citation>
    <scope>NUCLEOTIDE SEQUENCE [LARGE SCALE GENOMIC DNA]</scope>
    <source>
        <strain evidence="9">S2_005_003_R2_43</strain>
    </source>
</reference>
<dbReference type="SUPFAM" id="SSF53850">
    <property type="entry name" value="Periplasmic binding protein-like II"/>
    <property type="match status" value="1"/>
</dbReference>
<evidence type="ECO:0000256" key="5">
    <source>
        <dbReference type="ARBA" id="ARBA00039279"/>
    </source>
</evidence>
<dbReference type="GO" id="GO:0003700">
    <property type="term" value="F:DNA-binding transcription factor activity"/>
    <property type="evidence" value="ECO:0007669"/>
    <property type="project" value="InterPro"/>
</dbReference>
<organism evidence="9 10">
    <name type="scientific">Ancylobacter novellus</name>
    <name type="common">Thiobacillus novellus</name>
    <dbReference type="NCBI Taxonomy" id="921"/>
    <lineage>
        <taxon>Bacteria</taxon>
        <taxon>Pseudomonadati</taxon>
        <taxon>Pseudomonadota</taxon>
        <taxon>Alphaproteobacteria</taxon>
        <taxon>Hyphomicrobiales</taxon>
        <taxon>Xanthobacteraceae</taxon>
        <taxon>Ancylobacter</taxon>
    </lineage>
</organism>
<sequence>MDHFPAITLKQLRALSAVVSGGGITAAADLLHVTPPAVSTQLKILEANVGAPVVIRGGAGRPRPTAQGEELLATARRIENALSDCRRRLQALASGRAGVVQLTVVSTAKYFAPKLVAIARRALPGVEIALKIGNREETIAALLDGALDLAIMGRPPAAHLAEARPLGPHPHVLIAAPDHPLAGRPLLGPDLAGETFLMREPGSGTRILAERYLDQIGATGVDTVEFGTNETIKQGVMAGLGLAFISGHTIIAEIEAGRLLLLDAPGLPLMRQWYLVTPSGYDRPKAVELTARFLIEQAPLNLPRLNLLGAVSADPLAHAQTEVDVASATSTSVLDPSDSSGQIDRRLR</sequence>
<evidence type="ECO:0000256" key="1">
    <source>
        <dbReference type="ARBA" id="ARBA00009437"/>
    </source>
</evidence>
<dbReference type="PANTHER" id="PTHR30126">
    <property type="entry name" value="HTH-TYPE TRANSCRIPTIONAL REGULATOR"/>
    <property type="match status" value="1"/>
</dbReference>
<dbReference type="Gene3D" id="3.40.190.10">
    <property type="entry name" value="Periplasmic binding protein-like II"/>
    <property type="match status" value="2"/>
</dbReference>
<evidence type="ECO:0000256" key="7">
    <source>
        <dbReference type="SAM" id="MobiDB-lite"/>
    </source>
</evidence>
<evidence type="ECO:0000313" key="9">
    <source>
        <dbReference type="EMBL" id="PZQ12397.1"/>
    </source>
</evidence>
<dbReference type="AlphaFoldDB" id="A0A2W5LYD3"/>
<feature type="domain" description="HTH lysR-type" evidence="8">
    <location>
        <begin position="7"/>
        <end position="65"/>
    </location>
</feature>
<dbReference type="InterPro" id="IPR036390">
    <property type="entry name" value="WH_DNA-bd_sf"/>
</dbReference>
<dbReference type="PROSITE" id="PS50931">
    <property type="entry name" value="HTH_LYSR"/>
    <property type="match status" value="1"/>
</dbReference>
<keyword evidence="4" id="KW-0804">Transcription</keyword>
<keyword evidence="3" id="KW-0238">DNA-binding</keyword>
<dbReference type="Pfam" id="PF03466">
    <property type="entry name" value="LysR_substrate"/>
    <property type="match status" value="1"/>
</dbReference>
<feature type="region of interest" description="Disordered" evidence="7">
    <location>
        <begin position="327"/>
        <end position="348"/>
    </location>
</feature>
<gene>
    <name evidence="9" type="ORF">DI565_16365</name>
</gene>
<name>A0A2W5LYD3_ANCNO</name>